<dbReference type="EMBL" id="AESD01000341">
    <property type="protein sequence ID" value="EHJ13065.1"/>
    <property type="molecule type" value="Genomic_DNA"/>
</dbReference>
<evidence type="ECO:0000313" key="3">
    <source>
        <dbReference type="Proteomes" id="UP000003477"/>
    </source>
</evidence>
<dbReference type="GO" id="GO:0016851">
    <property type="term" value="F:magnesium chelatase activity"/>
    <property type="evidence" value="ECO:0007669"/>
    <property type="project" value="UniProtKB-EC"/>
</dbReference>
<dbReference type="PANTHER" id="PTHR44119">
    <property type="entry name" value="MAGNESIUM-CHELATASE SUBUNIT CHLH, CHLOROPLASTIC"/>
    <property type="match status" value="1"/>
</dbReference>
<dbReference type="PANTHER" id="PTHR44119:SF1">
    <property type="entry name" value="MAGNESIUM-CHELATASE SUBUNIT CHLH, CHLOROPLASTIC"/>
    <property type="match status" value="1"/>
</dbReference>
<comment type="caution">
    <text evidence="2">The sequence shown here is derived from an EMBL/GenBank/DDBJ whole genome shotgun (WGS) entry which is preliminary data.</text>
</comment>
<feature type="domain" description="CobN/magnesium chelatase" evidence="1">
    <location>
        <begin position="1"/>
        <end position="50"/>
    </location>
</feature>
<reference evidence="2 3" key="1">
    <citation type="journal article" date="2011" name="Front. Microbiol.">
        <title>Two Strains of Crocosphaera watsonii with Highly Conserved Genomes are Distinguished by Strain-Specific Features.</title>
        <authorList>
            <person name="Bench S.R."/>
            <person name="Ilikchyan I.N."/>
            <person name="Tripp H.J."/>
            <person name="Zehr J.P."/>
        </authorList>
    </citation>
    <scope>NUCLEOTIDE SEQUENCE [LARGE SCALE GENOMIC DNA]</scope>
    <source>
        <strain evidence="2 3">WH 0003</strain>
    </source>
</reference>
<gene>
    <name evidence="2" type="ORF">CWATWH0003_2254</name>
</gene>
<evidence type="ECO:0000259" key="1">
    <source>
        <dbReference type="Pfam" id="PF02514"/>
    </source>
</evidence>
<organism evidence="2 3">
    <name type="scientific">Crocosphaera watsonii WH 0003</name>
    <dbReference type="NCBI Taxonomy" id="423471"/>
    <lineage>
        <taxon>Bacteria</taxon>
        <taxon>Bacillati</taxon>
        <taxon>Cyanobacteriota</taxon>
        <taxon>Cyanophyceae</taxon>
        <taxon>Oscillatoriophycideae</taxon>
        <taxon>Chroococcales</taxon>
        <taxon>Aphanothecaceae</taxon>
        <taxon>Crocosphaera</taxon>
    </lineage>
</organism>
<protein>
    <submittedName>
        <fullName evidence="2">Protoporphyrin IX Mg-chelatase subunit H</fullName>
        <ecNumber evidence="2">6.6.1.1</ecNumber>
    </submittedName>
</protein>
<name>G5J431_CROWT</name>
<dbReference type="PATRIC" id="fig|423471.3.peg.2115"/>
<dbReference type="EC" id="6.6.1.1" evidence="2"/>
<keyword evidence="2" id="KW-0436">Ligase</keyword>
<accession>G5J431</accession>
<sequence length="69" mass="7997">MYDQAAETYALDPEMAEKLRKANPEAFRNIVGRMIEANGRGFWDADEETLEKLRNLYELTEEELEGVTN</sequence>
<dbReference type="InterPro" id="IPR003672">
    <property type="entry name" value="CobN/Mg_chltase"/>
</dbReference>
<dbReference type="Proteomes" id="UP000003477">
    <property type="component" value="Unassembled WGS sequence"/>
</dbReference>
<evidence type="ECO:0000313" key="2">
    <source>
        <dbReference type="EMBL" id="EHJ13065.1"/>
    </source>
</evidence>
<dbReference type="AlphaFoldDB" id="G5J431"/>
<dbReference type="Pfam" id="PF02514">
    <property type="entry name" value="CobN-Mg_chel"/>
    <property type="match status" value="1"/>
</dbReference>
<proteinExistence type="predicted"/>